<evidence type="ECO:0008006" key="4">
    <source>
        <dbReference type="Google" id="ProtNLM"/>
    </source>
</evidence>
<dbReference type="AlphaFoldDB" id="A0A2B8BHY5"/>
<dbReference type="InterPro" id="IPR018641">
    <property type="entry name" value="Trfase_1_rSAM/seldom-assoc"/>
</dbReference>
<name>A0A2B8BHY5_9PROT</name>
<proteinExistence type="predicted"/>
<feature type="compositionally biased region" description="Basic residues" evidence="1">
    <location>
        <begin position="229"/>
        <end position="238"/>
    </location>
</feature>
<gene>
    <name evidence="2" type="ORF">CRT60_12895</name>
</gene>
<keyword evidence="3" id="KW-1185">Reference proteome</keyword>
<dbReference type="Gene3D" id="3.90.550.10">
    <property type="entry name" value="Spore Coat Polysaccharide Biosynthesis Protein SpsA, Chain A"/>
    <property type="match status" value="1"/>
</dbReference>
<dbReference type="PANTHER" id="PTHR36529">
    <property type="entry name" value="SLL1095 PROTEIN"/>
    <property type="match status" value="1"/>
</dbReference>
<accession>A0A2B8BHY5</accession>
<protein>
    <recommendedName>
        <fullName evidence="4">Glycosyltransferase</fullName>
    </recommendedName>
</protein>
<sequence length="238" mass="25231">MTTIAVAIICKTPRPGKSKTRLSPPLPPEECAEISGCFIADLAATIAGLSEGGDAPGYAVYTPVGSEEELRHLLPDGFGLVPQGEGDLGRRLDRGITDLLAQGHAGAILVNSDSPTLPRHILRAAVQALKSGDNAVISPALDGGYTLIGLSRPHPGLFADIPWSTGTVYSLTLERARTLGVPVISLDPWYDVDDARSYAMLEDELDGRPPPFSAAGRPVQEAPRTRAFVQRRRTAMAS</sequence>
<reference evidence="3" key="1">
    <citation type="submission" date="2017-10" db="EMBL/GenBank/DDBJ databases">
        <authorList>
            <person name="Kravchenko I.K."/>
            <person name="Grouzdev D.S."/>
        </authorList>
    </citation>
    <scope>NUCLEOTIDE SEQUENCE [LARGE SCALE GENOMIC DNA]</scope>
    <source>
        <strain evidence="3">B2</strain>
    </source>
</reference>
<dbReference type="RefSeq" id="WP_098736791.1">
    <property type="nucleotide sequence ID" value="NZ_PDKW01000040.1"/>
</dbReference>
<dbReference type="OrthoDB" id="9798250at2"/>
<evidence type="ECO:0000313" key="2">
    <source>
        <dbReference type="EMBL" id="PGH57339.1"/>
    </source>
</evidence>
<evidence type="ECO:0000313" key="3">
    <source>
        <dbReference type="Proteomes" id="UP000225379"/>
    </source>
</evidence>
<dbReference type="Pfam" id="PF09837">
    <property type="entry name" value="DUF2064"/>
    <property type="match status" value="1"/>
</dbReference>
<evidence type="ECO:0000256" key="1">
    <source>
        <dbReference type="SAM" id="MobiDB-lite"/>
    </source>
</evidence>
<dbReference type="PANTHER" id="PTHR36529:SF1">
    <property type="entry name" value="GLYCOSYLTRANSFERASE"/>
    <property type="match status" value="1"/>
</dbReference>
<dbReference type="Proteomes" id="UP000225379">
    <property type="component" value="Unassembled WGS sequence"/>
</dbReference>
<comment type="caution">
    <text evidence="2">The sequence shown here is derived from an EMBL/GenBank/DDBJ whole genome shotgun (WGS) entry which is preliminary data.</text>
</comment>
<dbReference type="SUPFAM" id="SSF53448">
    <property type="entry name" value="Nucleotide-diphospho-sugar transferases"/>
    <property type="match status" value="1"/>
</dbReference>
<dbReference type="InterPro" id="IPR029044">
    <property type="entry name" value="Nucleotide-diphossugar_trans"/>
</dbReference>
<dbReference type="NCBIfam" id="TIGR04282">
    <property type="entry name" value="glyco_like_cofC"/>
    <property type="match status" value="1"/>
</dbReference>
<dbReference type="EMBL" id="PDKW01000040">
    <property type="protein sequence ID" value="PGH57339.1"/>
    <property type="molecule type" value="Genomic_DNA"/>
</dbReference>
<feature type="region of interest" description="Disordered" evidence="1">
    <location>
        <begin position="207"/>
        <end position="238"/>
    </location>
</feature>
<organism evidence="2 3">
    <name type="scientific">Azospirillum palustre</name>
    <dbReference type="NCBI Taxonomy" id="2044885"/>
    <lineage>
        <taxon>Bacteria</taxon>
        <taxon>Pseudomonadati</taxon>
        <taxon>Pseudomonadota</taxon>
        <taxon>Alphaproteobacteria</taxon>
        <taxon>Rhodospirillales</taxon>
        <taxon>Azospirillaceae</taxon>
        <taxon>Azospirillum</taxon>
    </lineage>
</organism>